<comment type="caution">
    <text evidence="1">The sequence shown here is derived from an EMBL/GenBank/DDBJ whole genome shotgun (WGS) entry which is preliminary data.</text>
</comment>
<protein>
    <submittedName>
        <fullName evidence="1">Membrane dipeptidase</fullName>
        <ecNumber evidence="1">3.4.13.19</ecNumber>
    </submittedName>
</protein>
<dbReference type="AlphaFoldDB" id="A0A841Q5R1"/>
<dbReference type="Proteomes" id="UP000581688">
    <property type="component" value="Unassembled WGS sequence"/>
</dbReference>
<dbReference type="PROSITE" id="PS51365">
    <property type="entry name" value="RENAL_DIPEPTIDASE_2"/>
    <property type="match status" value="1"/>
</dbReference>
<proteinExistence type="predicted"/>
<dbReference type="SUPFAM" id="SSF51556">
    <property type="entry name" value="Metallo-dependent hydrolases"/>
    <property type="match status" value="1"/>
</dbReference>
<evidence type="ECO:0000313" key="2">
    <source>
        <dbReference type="Proteomes" id="UP000581688"/>
    </source>
</evidence>
<evidence type="ECO:0000313" key="1">
    <source>
        <dbReference type="EMBL" id="MBB6453746.1"/>
    </source>
</evidence>
<keyword evidence="1" id="KW-0224">Dipeptidase</keyword>
<keyword evidence="1" id="KW-0645">Protease</keyword>
<organism evidence="1 2">
    <name type="scientific">Salirhabdus euzebyi</name>
    <dbReference type="NCBI Taxonomy" id="394506"/>
    <lineage>
        <taxon>Bacteria</taxon>
        <taxon>Bacillati</taxon>
        <taxon>Bacillota</taxon>
        <taxon>Bacilli</taxon>
        <taxon>Bacillales</taxon>
        <taxon>Bacillaceae</taxon>
        <taxon>Salirhabdus</taxon>
    </lineage>
</organism>
<dbReference type="Pfam" id="PF01244">
    <property type="entry name" value="Peptidase_M19"/>
    <property type="match status" value="1"/>
</dbReference>
<reference evidence="1 2" key="1">
    <citation type="submission" date="2020-08" db="EMBL/GenBank/DDBJ databases">
        <title>Genomic Encyclopedia of Type Strains, Phase IV (KMG-IV): sequencing the most valuable type-strain genomes for metagenomic binning, comparative biology and taxonomic classification.</title>
        <authorList>
            <person name="Goeker M."/>
        </authorList>
    </citation>
    <scope>NUCLEOTIDE SEQUENCE [LARGE SCALE GENOMIC DNA]</scope>
    <source>
        <strain evidence="1 2">DSM 19612</strain>
    </source>
</reference>
<keyword evidence="1" id="KW-0378">Hydrolase</keyword>
<name>A0A841Q5R1_9BACI</name>
<dbReference type="EC" id="3.4.13.19" evidence="1"/>
<dbReference type="RefSeq" id="WP_174495909.1">
    <property type="nucleotide sequence ID" value="NZ_CADDWK010000005.1"/>
</dbReference>
<dbReference type="InterPro" id="IPR032466">
    <property type="entry name" value="Metal_Hydrolase"/>
</dbReference>
<dbReference type="PANTHER" id="PTHR10443">
    <property type="entry name" value="MICROSOMAL DIPEPTIDASE"/>
    <property type="match status" value="1"/>
</dbReference>
<sequence length="403" mass="45497">MVKPKVKDYDGYKSFQYLEANKDYKDYKLAKEIGRVEPFVYPVSEEEEEQVQQILQEDLIISLHEHTFVTPENVDEIMEFRRQGRDWTGYEGLSVSGLDVIFENYMDGTAFITSNAGWKWNDVIHDLGIRYSDFAHQDMVIKAESIEDIYRAKRENKIAFVTSLESATQIENEIDRVDVLYGLGVRVMGIAYSEANSLGSGLREKNDSGLTVFGHKVVERMNKLGMTIDVSHCGDQTTRDVIEASSKPIFMTHVGARALWNISRLKPDDCLIACAEKGGVIGIEAAPHTTLTEQHKDHSIESVMEHFEYTANLVGIDHVAFGLDTLFGDHVGLHHAFVEALSIGSSHAGVSFDEVPYVKGVENPSEAYLNVVRWLVKHGYSREDIRKVMGGNIMRVLKETWVK</sequence>
<dbReference type="PANTHER" id="PTHR10443:SF12">
    <property type="entry name" value="DIPEPTIDASE"/>
    <property type="match status" value="1"/>
</dbReference>
<accession>A0A841Q5R1</accession>
<dbReference type="EMBL" id="JACHGH010000005">
    <property type="protein sequence ID" value="MBB6453746.1"/>
    <property type="molecule type" value="Genomic_DNA"/>
</dbReference>
<dbReference type="GO" id="GO:0006508">
    <property type="term" value="P:proteolysis"/>
    <property type="evidence" value="ECO:0007669"/>
    <property type="project" value="InterPro"/>
</dbReference>
<gene>
    <name evidence="1" type="ORF">HNQ94_002195</name>
</gene>
<dbReference type="InterPro" id="IPR008257">
    <property type="entry name" value="Pept_M19"/>
</dbReference>
<dbReference type="Gene3D" id="3.20.20.140">
    <property type="entry name" value="Metal-dependent hydrolases"/>
    <property type="match status" value="1"/>
</dbReference>
<dbReference type="GO" id="GO:0070573">
    <property type="term" value="F:metallodipeptidase activity"/>
    <property type="evidence" value="ECO:0007669"/>
    <property type="project" value="InterPro"/>
</dbReference>
<keyword evidence="2" id="KW-1185">Reference proteome</keyword>